<evidence type="ECO:0000256" key="6">
    <source>
        <dbReference type="ARBA" id="ARBA00022982"/>
    </source>
</evidence>
<feature type="transmembrane region" description="Helical" evidence="11">
    <location>
        <begin position="119"/>
        <end position="138"/>
    </location>
</feature>
<dbReference type="EC" id="1.6.5.3" evidence="13"/>
<comment type="subcellular location">
    <subcellularLocation>
        <location evidence="1">Membrane</location>
        <topology evidence="1">Multi-pass membrane protein</topology>
    </subcellularLocation>
</comment>
<feature type="transmembrane region" description="Helical" evidence="11">
    <location>
        <begin position="144"/>
        <end position="163"/>
    </location>
</feature>
<gene>
    <name evidence="13" type="ordered locus">Pisl_0323</name>
</gene>
<dbReference type="RefSeq" id="WP_011762078.1">
    <property type="nucleotide sequence ID" value="NC_008701.1"/>
</dbReference>
<dbReference type="EMBL" id="CP000504">
    <property type="protein sequence ID" value="ABL87501.1"/>
    <property type="molecule type" value="Genomic_DNA"/>
</dbReference>
<keyword evidence="5" id="KW-1278">Translocase</keyword>
<protein>
    <submittedName>
        <fullName evidence="13">NADH dehydrogenase subunit N</fullName>
        <ecNumber evidence="13">1.6.5.3</ecNumber>
    </submittedName>
</protein>
<dbReference type="GO" id="GO:0008137">
    <property type="term" value="F:NADH dehydrogenase (ubiquinone) activity"/>
    <property type="evidence" value="ECO:0007669"/>
    <property type="project" value="UniProtKB-EC"/>
</dbReference>
<keyword evidence="9 11" id="KW-0472">Membrane</keyword>
<evidence type="ECO:0000256" key="2">
    <source>
        <dbReference type="ARBA" id="ARBA00022448"/>
    </source>
</evidence>
<feature type="transmembrane region" description="Helical" evidence="11">
    <location>
        <begin position="279"/>
        <end position="303"/>
    </location>
</feature>
<dbReference type="InterPro" id="IPR001750">
    <property type="entry name" value="ND/Mrp_TM"/>
</dbReference>
<feature type="transmembrane region" description="Helical" evidence="11">
    <location>
        <begin position="87"/>
        <end position="107"/>
    </location>
</feature>
<keyword evidence="3" id="KW-0679">Respiratory chain</keyword>
<evidence type="ECO:0000313" key="13">
    <source>
        <dbReference type="EMBL" id="ABL87501.1"/>
    </source>
</evidence>
<accession>A1RRB9</accession>
<evidence type="ECO:0000256" key="1">
    <source>
        <dbReference type="ARBA" id="ARBA00004141"/>
    </source>
</evidence>
<dbReference type="GeneID" id="4617458"/>
<feature type="transmembrane region" description="Helical" evidence="11">
    <location>
        <begin position="338"/>
        <end position="360"/>
    </location>
</feature>
<evidence type="ECO:0000313" key="14">
    <source>
        <dbReference type="Proteomes" id="UP000002595"/>
    </source>
</evidence>
<dbReference type="GO" id="GO:0016491">
    <property type="term" value="F:oxidoreductase activity"/>
    <property type="evidence" value="ECO:0007669"/>
    <property type="project" value="UniProtKB-KW"/>
</dbReference>
<dbReference type="GO" id="GO:0016020">
    <property type="term" value="C:membrane"/>
    <property type="evidence" value="ECO:0007669"/>
    <property type="project" value="UniProtKB-SubCell"/>
</dbReference>
<dbReference type="STRING" id="384616.Pisl_0323"/>
<evidence type="ECO:0000256" key="3">
    <source>
        <dbReference type="ARBA" id="ARBA00022660"/>
    </source>
</evidence>
<feature type="transmembrane region" description="Helical" evidence="11">
    <location>
        <begin position="20"/>
        <end position="38"/>
    </location>
</feature>
<keyword evidence="7 11" id="KW-1133">Transmembrane helix</keyword>
<dbReference type="PANTHER" id="PTHR46552:SF1">
    <property type="entry name" value="NADH-UBIQUINONE OXIDOREDUCTASE CHAIN 2"/>
    <property type="match status" value="1"/>
</dbReference>
<comment type="catalytic activity">
    <reaction evidence="10">
        <text>a ubiquinone + NADH + 5 H(+)(in) = a ubiquinol + NAD(+) + 4 H(+)(out)</text>
        <dbReference type="Rhea" id="RHEA:29091"/>
        <dbReference type="Rhea" id="RHEA-COMP:9565"/>
        <dbReference type="Rhea" id="RHEA-COMP:9566"/>
        <dbReference type="ChEBI" id="CHEBI:15378"/>
        <dbReference type="ChEBI" id="CHEBI:16389"/>
        <dbReference type="ChEBI" id="CHEBI:17976"/>
        <dbReference type="ChEBI" id="CHEBI:57540"/>
        <dbReference type="ChEBI" id="CHEBI:57945"/>
        <dbReference type="EC" id="7.1.1.2"/>
    </reaction>
</comment>
<evidence type="ECO:0000256" key="10">
    <source>
        <dbReference type="ARBA" id="ARBA00049551"/>
    </source>
</evidence>
<feature type="domain" description="NADH:quinone oxidoreductase/Mrp antiporter transmembrane" evidence="12">
    <location>
        <begin position="132"/>
        <end position="268"/>
    </location>
</feature>
<dbReference type="HOGENOM" id="CLU_755708_0_0_2"/>
<proteinExistence type="predicted"/>
<evidence type="ECO:0000256" key="4">
    <source>
        <dbReference type="ARBA" id="ARBA00022692"/>
    </source>
</evidence>
<name>A1RRB9_PYRIL</name>
<evidence type="ECO:0000256" key="7">
    <source>
        <dbReference type="ARBA" id="ARBA00022989"/>
    </source>
</evidence>
<reference evidence="13" key="1">
    <citation type="submission" date="2006-12" db="EMBL/GenBank/DDBJ databases">
        <title>Complete sequence of Pyrobaculum islandicum DSM 4184.</title>
        <authorList>
            <person name="Copeland A."/>
            <person name="Lucas S."/>
            <person name="Lapidus A."/>
            <person name="Barry K."/>
            <person name="Detter J.C."/>
            <person name="Glavina del Rio T."/>
            <person name="Dalin E."/>
            <person name="Tice H."/>
            <person name="Pitluck S."/>
            <person name="Meincke L."/>
            <person name="Brettin T."/>
            <person name="Bruce D."/>
            <person name="Han C."/>
            <person name="Tapia R."/>
            <person name="Gilna P."/>
            <person name="Schmutz J."/>
            <person name="Larimer F."/>
            <person name="Land M."/>
            <person name="Hauser L."/>
            <person name="Kyrpides N."/>
            <person name="Mikhailova N."/>
            <person name="Cozen A.E."/>
            <person name="Fitz-Gibbon S.T."/>
            <person name="House C.H."/>
            <person name="Saltikov C."/>
            <person name="Lowe T."/>
            <person name="Richardson P."/>
        </authorList>
    </citation>
    <scope>NUCLEOTIDE SEQUENCE [LARGE SCALE GENOMIC DNA]</scope>
    <source>
        <strain evidence="13">DSM 4184</strain>
    </source>
</reference>
<feature type="transmembrane region" description="Helical" evidence="11">
    <location>
        <begin position="175"/>
        <end position="193"/>
    </location>
</feature>
<keyword evidence="4 11" id="KW-0812">Transmembrane</keyword>
<keyword evidence="6" id="KW-0249">Electron transport</keyword>
<dbReference type="OrthoDB" id="29144at2157"/>
<dbReference type="InterPro" id="IPR050175">
    <property type="entry name" value="Complex_I_Subunit_2"/>
</dbReference>
<evidence type="ECO:0000256" key="5">
    <source>
        <dbReference type="ARBA" id="ARBA00022967"/>
    </source>
</evidence>
<dbReference type="eggNOG" id="arCOG06059">
    <property type="taxonomic scope" value="Archaea"/>
</dbReference>
<feature type="transmembrane region" description="Helical" evidence="11">
    <location>
        <begin position="309"/>
        <end position="326"/>
    </location>
</feature>
<sequence>MASIELVLPTYFAIRVAVGFNRWGVVADVTYITLVAFLMWQNSPLYLLSLPFYLAVVAIGGVFRNYAGLASALSISGVYLMFQQPTYLKGLGFLFAILAPAALVATVRDRGSLEGFFRYLVVSTFASSFLFIGLGQRSTAMGEAFILMAVALELGVAPMFLWVPDVYGRTHPAGLAILASLPKLSATFALLAIRPETPAVLFYALGALSMAVGNLGALTSVEPRRILAYSTVTHTGFAIFIYPIAPEVTLALVLADAFGKMGLFYALNTGTYRWTTRILVLHQIGLPPLFGFWPKAALVILVAEKMGTVYALYVLANIVAMAPYYFRLMEVITEGRDVFPAAVGIIIAAIGVTAPLWFIYHVSSLL</sequence>
<dbReference type="KEGG" id="pis:Pisl_0323"/>
<dbReference type="Pfam" id="PF00361">
    <property type="entry name" value="Proton_antipo_M"/>
    <property type="match status" value="1"/>
</dbReference>
<keyword evidence="14" id="KW-1185">Reference proteome</keyword>
<dbReference type="Proteomes" id="UP000002595">
    <property type="component" value="Chromosome"/>
</dbReference>
<evidence type="ECO:0000256" key="8">
    <source>
        <dbReference type="ARBA" id="ARBA00023027"/>
    </source>
</evidence>
<evidence type="ECO:0000259" key="12">
    <source>
        <dbReference type="Pfam" id="PF00361"/>
    </source>
</evidence>
<keyword evidence="8" id="KW-0520">NAD</keyword>
<feature type="transmembrane region" description="Helical" evidence="11">
    <location>
        <begin position="45"/>
        <end position="67"/>
    </location>
</feature>
<feature type="transmembrane region" description="Helical" evidence="11">
    <location>
        <begin position="199"/>
        <end position="219"/>
    </location>
</feature>
<keyword evidence="13" id="KW-0560">Oxidoreductase</keyword>
<evidence type="ECO:0000256" key="9">
    <source>
        <dbReference type="ARBA" id="ARBA00023136"/>
    </source>
</evidence>
<evidence type="ECO:0000256" key="11">
    <source>
        <dbReference type="SAM" id="Phobius"/>
    </source>
</evidence>
<keyword evidence="2" id="KW-0813">Transport</keyword>
<dbReference type="PANTHER" id="PTHR46552">
    <property type="entry name" value="NADH-UBIQUINONE OXIDOREDUCTASE CHAIN 2"/>
    <property type="match status" value="1"/>
</dbReference>
<organism evidence="13 14">
    <name type="scientific">Pyrobaculum islandicum (strain DSM 4184 / JCM 9189 / GEO3)</name>
    <dbReference type="NCBI Taxonomy" id="384616"/>
    <lineage>
        <taxon>Archaea</taxon>
        <taxon>Thermoproteota</taxon>
        <taxon>Thermoprotei</taxon>
        <taxon>Thermoproteales</taxon>
        <taxon>Thermoproteaceae</taxon>
        <taxon>Pyrobaculum</taxon>
    </lineage>
</organism>
<dbReference type="AlphaFoldDB" id="A1RRB9"/>